<feature type="region of interest" description="Disordered" evidence="1">
    <location>
        <begin position="51"/>
        <end position="120"/>
    </location>
</feature>
<evidence type="ECO:0000259" key="2">
    <source>
        <dbReference type="SMART" id="SM00834"/>
    </source>
</evidence>
<protein>
    <recommendedName>
        <fullName evidence="2">Putative regulatory protein FmdB zinc ribbon domain-containing protein</fullName>
    </recommendedName>
</protein>
<dbReference type="RefSeq" id="WP_175104664.1">
    <property type="nucleotide sequence ID" value="NZ_CADIKM010000007.1"/>
</dbReference>
<gene>
    <name evidence="3" type="ORF">LMG28138_02064</name>
</gene>
<dbReference type="Pfam" id="PF09723">
    <property type="entry name" value="Zn_ribbon_8"/>
    <property type="match status" value="1"/>
</dbReference>
<sequence length="120" mass="12282">MPTYDFRCGTCGVFSAVRRIADRDADCACPDCGLPAARTLSMPSLSLMAGTARAGHRVNEQAAHAPKRSSEYRHVHGPSCGCGSSRKAGSPSAAIAGATPSAAPGALKGNSAGRPWMISH</sequence>
<feature type="compositionally biased region" description="Low complexity" evidence="1">
    <location>
        <begin position="88"/>
        <end position="106"/>
    </location>
</feature>
<keyword evidence="4" id="KW-1185">Reference proteome</keyword>
<evidence type="ECO:0000313" key="3">
    <source>
        <dbReference type="EMBL" id="CAB3785815.1"/>
    </source>
</evidence>
<proteinExistence type="predicted"/>
<name>A0A6S7CR12_9BURK</name>
<organism evidence="3 4">
    <name type="scientific">Pararobbsia alpina</name>
    <dbReference type="NCBI Taxonomy" id="621374"/>
    <lineage>
        <taxon>Bacteria</taxon>
        <taxon>Pseudomonadati</taxon>
        <taxon>Pseudomonadota</taxon>
        <taxon>Betaproteobacteria</taxon>
        <taxon>Burkholderiales</taxon>
        <taxon>Burkholderiaceae</taxon>
        <taxon>Pararobbsia</taxon>
    </lineage>
</organism>
<dbReference type="Proteomes" id="UP000494115">
    <property type="component" value="Unassembled WGS sequence"/>
</dbReference>
<dbReference type="EMBL" id="CADIKM010000007">
    <property type="protein sequence ID" value="CAB3785815.1"/>
    <property type="molecule type" value="Genomic_DNA"/>
</dbReference>
<feature type="domain" description="Putative regulatory protein FmdB zinc ribbon" evidence="2">
    <location>
        <begin position="1"/>
        <end position="41"/>
    </location>
</feature>
<dbReference type="InterPro" id="IPR013429">
    <property type="entry name" value="Regulatory_FmdB_Zinc_ribbon"/>
</dbReference>
<dbReference type="NCBIfam" id="TIGR02605">
    <property type="entry name" value="CxxC_CxxC_SSSS"/>
    <property type="match status" value="1"/>
</dbReference>
<evidence type="ECO:0000313" key="4">
    <source>
        <dbReference type="Proteomes" id="UP000494115"/>
    </source>
</evidence>
<dbReference type="SMART" id="SM00834">
    <property type="entry name" value="CxxC_CXXC_SSSS"/>
    <property type="match status" value="1"/>
</dbReference>
<accession>A0A6S7CR12</accession>
<evidence type="ECO:0000256" key="1">
    <source>
        <dbReference type="SAM" id="MobiDB-lite"/>
    </source>
</evidence>
<dbReference type="AlphaFoldDB" id="A0A6S7CR12"/>
<reference evidence="3 4" key="1">
    <citation type="submission" date="2020-04" db="EMBL/GenBank/DDBJ databases">
        <authorList>
            <person name="De Canck E."/>
        </authorList>
    </citation>
    <scope>NUCLEOTIDE SEQUENCE [LARGE SCALE GENOMIC DNA]</scope>
    <source>
        <strain evidence="3 4">LMG 28138</strain>
    </source>
</reference>